<protein>
    <recommendedName>
        <fullName evidence="5">Major facilitator superfamily transporter</fullName>
    </recommendedName>
</protein>
<sequence length="871" mass="99714">MLGLSVAKRKYKQPYNQVPVYDEEDARYGEKRWRDSVDGDGDGDEEEWESDDGEADRERVGILQERRRDHNARLDHNAYNDYNARFDHNARNARLAPLGSPGIKPTVSAYSYRNPRAFTRYFGLAVGSTLVLFVLFLTKASWTSIRSAELGLHKQPPPPPVWESFPFLKRYHGGIRTLTSREKNVPEYPRTQDVDPEMPAVELQKDAAKQKRMEGGKLPDSEAFDPYPDYQSSKYVERYGPVETCYLDDEDTVQVPTLRAYKGVMEGTPDNVMGSYELLGLRNDVCFERFGRLGPYGLGYSKKMGGTGAAMEGDREGAEQVWEQRSEVDYREVKWGKVVERCLEKNDGRFKPVPRGRNHFFQTMGTKGPDDEPLGAKASEKTSRDDTNDETVSTNGTVGEQPKAEHKELLPRTAVLIRTWWDYEYDDEDIMYLRALISELSVASGGEHVVHFLIHVKDDNKQIWGDEEIYQEVLKKSLPAEFEGMGTLWSERQMGLIYGGLEESMYRNLPVHGAYRSTFMPVTYFAHQHPEFDYFWHWEMDVRYTGHFYHLFTQVSQWAEKQPRKYLWERNARFYVPSVHESWDDFSHMVRVQTEHGTNSKSNTWSSHLPPNPAMPDTSTQKPEKPIWGPHPPLDYPDIEIDDALRPNMSFAEDKTYAWGVGEPADLIVFNPLFDPQHTNWILADDVTGYNRTQGAPPRRVAINTSSRLSARLLATMHREQLRHRHSMFSEMWPASAALHHGFKAVYAPHPVFIDRRWPTQYLAAIFNNGRNGASGGARLSVFSDERQHNFLGTTWYYHAGFAPNLWKRWLGYRVDGDGGERWEVGEEGKGGKVGEGGEGRICLPGMLLHPVKQVDLVVEGGGGEEEGKEE</sequence>
<feature type="region of interest" description="Disordered" evidence="1">
    <location>
        <begin position="13"/>
        <end position="58"/>
    </location>
</feature>
<keyword evidence="4" id="KW-1185">Reference proteome</keyword>
<feature type="transmembrane region" description="Helical" evidence="2">
    <location>
        <begin position="121"/>
        <end position="142"/>
    </location>
</feature>
<comment type="caution">
    <text evidence="3">The sequence shown here is derived from an EMBL/GenBank/DDBJ whole genome shotgun (WGS) entry which is preliminary data.</text>
</comment>
<evidence type="ECO:0000313" key="3">
    <source>
        <dbReference type="EMBL" id="KAF2872774.1"/>
    </source>
</evidence>
<feature type="compositionally biased region" description="Acidic residues" evidence="1">
    <location>
        <begin position="38"/>
        <end position="55"/>
    </location>
</feature>
<keyword evidence="2" id="KW-1133">Transmembrane helix</keyword>
<accession>A0A7C8I7Q7</accession>
<feature type="compositionally biased region" description="Basic and acidic residues" evidence="1">
    <location>
        <begin position="26"/>
        <end position="37"/>
    </location>
</feature>
<dbReference type="PANTHER" id="PTHR36205:SF1">
    <property type="entry name" value="MAJOR FACILITATOR SUPERFAMILY TRANSPORTER"/>
    <property type="match status" value="1"/>
</dbReference>
<evidence type="ECO:0000256" key="2">
    <source>
        <dbReference type="SAM" id="Phobius"/>
    </source>
</evidence>
<feature type="region of interest" description="Disordered" evidence="1">
    <location>
        <begin position="354"/>
        <end position="405"/>
    </location>
</feature>
<dbReference type="InterPro" id="IPR021822">
    <property type="entry name" value="DUF3405"/>
</dbReference>
<dbReference type="Pfam" id="PF11885">
    <property type="entry name" value="DUF3405"/>
    <property type="match status" value="1"/>
</dbReference>
<name>A0A7C8I7Q7_9PLEO</name>
<evidence type="ECO:0008006" key="5">
    <source>
        <dbReference type="Google" id="ProtNLM"/>
    </source>
</evidence>
<dbReference type="PANTHER" id="PTHR36205">
    <property type="entry name" value="CHROMOSOME 19, WHOLE GENOME SHOTGUN SEQUENCE"/>
    <property type="match status" value="1"/>
</dbReference>
<dbReference type="EMBL" id="JAADJZ010000009">
    <property type="protein sequence ID" value="KAF2872774.1"/>
    <property type="molecule type" value="Genomic_DNA"/>
</dbReference>
<dbReference type="AlphaFoldDB" id="A0A7C8I7Q7"/>
<feature type="compositionally biased region" description="Polar residues" evidence="1">
    <location>
        <begin position="597"/>
        <end position="609"/>
    </location>
</feature>
<reference evidence="3 4" key="1">
    <citation type="submission" date="2020-01" db="EMBL/GenBank/DDBJ databases">
        <authorList>
            <consortium name="DOE Joint Genome Institute"/>
            <person name="Haridas S."/>
            <person name="Albert R."/>
            <person name="Binder M."/>
            <person name="Bloem J."/>
            <person name="Labutti K."/>
            <person name="Salamov A."/>
            <person name="Andreopoulos B."/>
            <person name="Baker S.E."/>
            <person name="Barry K."/>
            <person name="Bills G."/>
            <person name="Bluhm B.H."/>
            <person name="Cannon C."/>
            <person name="Castanera R."/>
            <person name="Culley D.E."/>
            <person name="Daum C."/>
            <person name="Ezra D."/>
            <person name="Gonzalez J.B."/>
            <person name="Henrissat B."/>
            <person name="Kuo A."/>
            <person name="Liang C."/>
            <person name="Lipzen A."/>
            <person name="Lutzoni F."/>
            <person name="Magnuson J."/>
            <person name="Mondo S."/>
            <person name="Nolan M."/>
            <person name="Ohm R."/>
            <person name="Pangilinan J."/>
            <person name="Park H.-J.H."/>
            <person name="Ramirez L."/>
            <person name="Alfaro M."/>
            <person name="Sun H."/>
            <person name="Tritt A."/>
            <person name="Yoshinaga Y."/>
            <person name="Zwiers L.-H.L."/>
            <person name="Turgeon B.G."/>
            <person name="Goodwin S.B."/>
            <person name="Spatafora J.W."/>
            <person name="Crous P.W."/>
            <person name="Grigoriev I.V."/>
        </authorList>
    </citation>
    <scope>NUCLEOTIDE SEQUENCE [LARGE SCALE GENOMIC DNA]</scope>
    <source>
        <strain evidence="3 4">CBS 611.86</strain>
    </source>
</reference>
<keyword evidence="2" id="KW-0472">Membrane</keyword>
<dbReference type="Proteomes" id="UP000481861">
    <property type="component" value="Unassembled WGS sequence"/>
</dbReference>
<evidence type="ECO:0000313" key="4">
    <source>
        <dbReference type="Proteomes" id="UP000481861"/>
    </source>
</evidence>
<organism evidence="3 4">
    <name type="scientific">Massariosphaeria phaeospora</name>
    <dbReference type="NCBI Taxonomy" id="100035"/>
    <lineage>
        <taxon>Eukaryota</taxon>
        <taxon>Fungi</taxon>
        <taxon>Dikarya</taxon>
        <taxon>Ascomycota</taxon>
        <taxon>Pezizomycotina</taxon>
        <taxon>Dothideomycetes</taxon>
        <taxon>Pleosporomycetidae</taxon>
        <taxon>Pleosporales</taxon>
        <taxon>Pleosporales incertae sedis</taxon>
        <taxon>Massariosphaeria</taxon>
    </lineage>
</organism>
<feature type="region of interest" description="Disordered" evidence="1">
    <location>
        <begin position="597"/>
        <end position="625"/>
    </location>
</feature>
<dbReference type="OrthoDB" id="3353407at2759"/>
<gene>
    <name evidence="3" type="ORF">BDV95DRAFT_662472</name>
</gene>
<evidence type="ECO:0000256" key="1">
    <source>
        <dbReference type="SAM" id="MobiDB-lite"/>
    </source>
</evidence>
<proteinExistence type="predicted"/>
<keyword evidence="2" id="KW-0812">Transmembrane</keyword>